<dbReference type="InterPro" id="IPR001753">
    <property type="entry name" value="Enoyl-CoA_hydra/iso"/>
</dbReference>
<dbReference type="InterPro" id="IPR014748">
    <property type="entry name" value="Enoyl-CoA_hydra_C"/>
</dbReference>
<sequence>MTDTVLKTERKGAVLVLTLDGAKSRNSIGPELYTALREAVIDASDDPQVRAVVLTGANGYFCSGGNVAMLKASASRPRGQVSSNTDLLNALIRAVYDAPVPVVCALEGGAAGAGASLALACDMLVAAEGASLVIAYVKVGLTPDGGATHFLRGALPRQLVMEMCMTGRPMPVERLADFGLVNELAVPGNALTRAIDIAERLADGPAAALASIKHTVNMAEVNGLTAQMALEADGINRARYTEEAAEGLAAFLEKRRPVYR</sequence>
<dbReference type="Pfam" id="PF00378">
    <property type="entry name" value="ECH_1"/>
    <property type="match status" value="1"/>
</dbReference>
<evidence type="ECO:0000313" key="3">
    <source>
        <dbReference type="Proteomes" id="UP000005713"/>
    </source>
</evidence>
<comment type="similarity">
    <text evidence="1">Belongs to the enoyl-CoA hydratase/isomerase family.</text>
</comment>
<dbReference type="Gene3D" id="1.10.12.10">
    <property type="entry name" value="Lyase 2-enoyl-coa Hydratase, Chain A, domain 2"/>
    <property type="match status" value="1"/>
</dbReference>
<dbReference type="PANTHER" id="PTHR43459:SF1">
    <property type="entry name" value="EG:BACN32G11.4 PROTEIN"/>
    <property type="match status" value="1"/>
</dbReference>
<evidence type="ECO:0000313" key="2">
    <source>
        <dbReference type="EMBL" id="EBA07737.1"/>
    </source>
</evidence>
<dbReference type="eggNOG" id="COG1024">
    <property type="taxonomic scope" value="Bacteria"/>
</dbReference>
<accession>A3K5D6</accession>
<organism evidence="2 3">
    <name type="scientific">Sagittula stellata (strain ATCC 700073 / DSM 11524 / E-37)</name>
    <dbReference type="NCBI Taxonomy" id="388399"/>
    <lineage>
        <taxon>Bacteria</taxon>
        <taxon>Pseudomonadati</taxon>
        <taxon>Pseudomonadota</taxon>
        <taxon>Alphaproteobacteria</taxon>
        <taxon>Rhodobacterales</taxon>
        <taxon>Roseobacteraceae</taxon>
        <taxon>Sagittula</taxon>
    </lineage>
</organism>
<dbReference type="Proteomes" id="UP000005713">
    <property type="component" value="Unassembled WGS sequence"/>
</dbReference>
<evidence type="ECO:0000256" key="1">
    <source>
        <dbReference type="ARBA" id="ARBA00005254"/>
    </source>
</evidence>
<comment type="caution">
    <text evidence="2">The sequence shown here is derived from an EMBL/GenBank/DDBJ whole genome shotgun (WGS) entry which is preliminary data.</text>
</comment>
<name>A3K5D6_SAGS3</name>
<dbReference type="NCBIfam" id="NF005700">
    <property type="entry name" value="PRK07511.1"/>
    <property type="match status" value="1"/>
</dbReference>
<dbReference type="PANTHER" id="PTHR43459">
    <property type="entry name" value="ENOYL-COA HYDRATASE"/>
    <property type="match status" value="1"/>
</dbReference>
<proteinExistence type="inferred from homology"/>
<protein>
    <submittedName>
        <fullName evidence="2">Enoyl-CoA hydratase</fullName>
        <ecNumber evidence="2">4.2.1.17</ecNumber>
    </submittedName>
</protein>
<dbReference type="EC" id="4.2.1.17" evidence="2"/>
<dbReference type="CDD" id="cd06558">
    <property type="entry name" value="crotonase-like"/>
    <property type="match status" value="1"/>
</dbReference>
<dbReference type="OrthoDB" id="9781757at2"/>
<dbReference type="RefSeq" id="WP_005860204.1">
    <property type="nucleotide sequence ID" value="NZ_AAYA01000008.1"/>
</dbReference>
<gene>
    <name evidence="2" type="ORF">SSE37_14163</name>
</gene>
<dbReference type="NCBIfam" id="NF046063">
    <property type="entry name" value="oxepin_alt"/>
    <property type="match status" value="1"/>
</dbReference>
<dbReference type="Gene3D" id="3.90.226.10">
    <property type="entry name" value="2-enoyl-CoA Hydratase, Chain A, domain 1"/>
    <property type="match status" value="1"/>
</dbReference>
<dbReference type="InterPro" id="IPR029045">
    <property type="entry name" value="ClpP/crotonase-like_dom_sf"/>
</dbReference>
<dbReference type="EMBL" id="AAYA01000008">
    <property type="protein sequence ID" value="EBA07737.1"/>
    <property type="molecule type" value="Genomic_DNA"/>
</dbReference>
<reference evidence="2 3" key="1">
    <citation type="submission" date="2006-06" db="EMBL/GenBank/DDBJ databases">
        <authorList>
            <person name="Moran M.A."/>
            <person name="Ferriera S."/>
            <person name="Johnson J."/>
            <person name="Kravitz S."/>
            <person name="Beeson K."/>
            <person name="Sutton G."/>
            <person name="Rogers Y.-H."/>
            <person name="Friedman R."/>
            <person name="Frazier M."/>
            <person name="Venter J.C."/>
        </authorList>
    </citation>
    <scope>NUCLEOTIDE SEQUENCE [LARGE SCALE GENOMIC DNA]</scope>
    <source>
        <strain evidence="2 3">E-37</strain>
    </source>
</reference>
<keyword evidence="3" id="KW-1185">Reference proteome</keyword>
<keyword evidence="2" id="KW-0456">Lyase</keyword>
<dbReference type="GO" id="GO:0004300">
    <property type="term" value="F:enoyl-CoA hydratase activity"/>
    <property type="evidence" value="ECO:0007669"/>
    <property type="project" value="UniProtKB-EC"/>
</dbReference>
<dbReference type="AlphaFoldDB" id="A3K5D6"/>
<dbReference type="SUPFAM" id="SSF52096">
    <property type="entry name" value="ClpP/crotonase"/>
    <property type="match status" value="1"/>
</dbReference>